<evidence type="ECO:0000259" key="7">
    <source>
        <dbReference type="PROSITE" id="PS50237"/>
    </source>
</evidence>
<comment type="caution">
    <text evidence="8">The sequence shown here is derived from an EMBL/GenBank/DDBJ whole genome shotgun (WGS) entry which is preliminary data.</text>
</comment>
<dbReference type="Gene3D" id="3.90.1750.10">
    <property type="entry name" value="Hect, E3 ligase catalytic domains"/>
    <property type="match status" value="1"/>
</dbReference>
<gene>
    <name evidence="8" type="ORF">UA08_05392</name>
</gene>
<evidence type="ECO:0000256" key="6">
    <source>
        <dbReference type="PROSITE-ProRule" id="PRU00104"/>
    </source>
</evidence>
<dbReference type="OrthoDB" id="8068875at2759"/>
<dbReference type="PANTHER" id="PTHR45700">
    <property type="entry name" value="UBIQUITIN-PROTEIN LIGASE E3C"/>
    <property type="match status" value="1"/>
</dbReference>
<feature type="active site" description="Glycyl thioester intermediate" evidence="6">
    <location>
        <position position="1217"/>
    </location>
</feature>
<dbReference type="CDD" id="cd23767">
    <property type="entry name" value="IQCD"/>
    <property type="match status" value="1"/>
</dbReference>
<dbReference type="GO" id="GO:0006511">
    <property type="term" value="P:ubiquitin-dependent protein catabolic process"/>
    <property type="evidence" value="ECO:0007669"/>
    <property type="project" value="TreeGrafter"/>
</dbReference>
<dbReference type="STRING" id="1441469.A0A225AWJ8"/>
<dbReference type="SUPFAM" id="SSF56204">
    <property type="entry name" value="Hect, E3 ligase catalytic domain"/>
    <property type="match status" value="1"/>
</dbReference>
<dbReference type="EMBL" id="LFMY01000007">
    <property type="protein sequence ID" value="OKL59336.1"/>
    <property type="molecule type" value="Genomic_DNA"/>
</dbReference>
<proteinExistence type="predicted"/>
<dbReference type="SMART" id="SM00119">
    <property type="entry name" value="HECTc"/>
    <property type="match status" value="1"/>
</dbReference>
<dbReference type="PROSITE" id="PS50237">
    <property type="entry name" value="HECT"/>
    <property type="match status" value="1"/>
</dbReference>
<dbReference type="InterPro" id="IPR000569">
    <property type="entry name" value="HECT_dom"/>
</dbReference>
<dbReference type="InterPro" id="IPR035983">
    <property type="entry name" value="Hect_E3_ubiquitin_ligase"/>
</dbReference>
<evidence type="ECO:0000256" key="2">
    <source>
        <dbReference type="ARBA" id="ARBA00004906"/>
    </source>
</evidence>
<sequence length="1249" mass="141341">MESIQLLLSIFLSDESEYWHPQLGVADFTIVSPPSERAMFQSFTGSSRRPRQVNLAGRNVNPFASSSASARHSPHGHGAQNTLAIAQQERLIRQQERVRLSSARVLQKTWRGYLSRRATRNAWRVEWDTNEQTRTARSIGFENGGLDQLSTTAAYVSLDQCRLQLRLLLQFFEPSNESDAIRLLYFSSALKKTLEEVSAMSDEEGWTLLLARLAKATLRLALKLTSATRNSHLPGELLLQLLCFLIGLIPRQMAKLAEEYYTVMVALTTDIQTLSKKLNFSIDHLVTSVLALLQPITADTSNAYEWFARKYLIIPDLESHIGQLDMIASKINYRLLARSLDSYAQGILGRQFTDDDVESRLWLLAYFIYFRRSAVSGSSAQEAPEPEFVKVVSSLINSVASYVSRRLEPDDPLDAEEEQRQQLHPFVENQINSLVNQSSITGLLYKVRPNEPQVGASGDSEDAKALASYALTLLRVFPRRGDDIRMWLYLGSTTSAGLSTTQPGVRVPAIKYFWKMSNATDLFAKISRDSTEVLPLLRPLSGGDTARGIQREQDWTVILLFLELYTFLLKVMDDEEFFSGDSLTTMDSKVSWTKESALPLKDVKDLTVFLKNLGFTLYWNAADLNETQNVENTSGLKSYFTPTGQQEPLPSVRDLEQRNKEKGLPGVTGIPLDYFRGLVTGLLRMIHERDSRRKFLPEGHWLMTSRFDMEGFISAVVAEEENRHQLQEDEEHDSNNYMDDLPYQPLGLIGTGRAQQIQRMQAFRRHQQQSARRKQLEALAPRLEILRNMPFFIPFATRVQIFREFIYRDQMRRREGFIEPDAWRMSVSAASMGRLIDGGAAARDILSRHHASIRRESVFEDAFDQFYELGEGLKEPIQISFIDQFGSVEAGIDGGGVTKEFLTSITNEAFMSTSGLNLFIENDQNLLYPNPAAVEQRREVLRELGLDENSLQFSDGVRDLLKRYEFLGRVIGKCLYEGILVDVHFAGFFLLKWALTGGSTSARRESAYRANLNDLRDLDEGLYQGLLQLKNYTGDVEDFSLNFTITDTIPIPGSKSRIVTKELKPGGANIAVTNQNRLVYISYIARHRLQIQPAPQTTAFLKGLGDIIQPSWLSMFNQSELQTLVGGDAGEINVADLRRNTLYGGVYTIGDDNEEHPTVQLFWQVMEELSNEERQRVLKFVTSTPRAPLLGFSHLNPRFSIRDSSDDQERLPSTSTCVNLLKLPRYSTAQILRQKLLYAVNSGAGFDLS</sequence>
<dbReference type="PROSITE" id="PS50096">
    <property type="entry name" value="IQ"/>
    <property type="match status" value="1"/>
</dbReference>
<comment type="catalytic activity">
    <reaction evidence="1">
        <text>S-ubiquitinyl-[E2 ubiquitin-conjugating enzyme]-L-cysteine + [acceptor protein]-L-lysine = [E2 ubiquitin-conjugating enzyme]-L-cysteine + N(6)-ubiquitinyl-[acceptor protein]-L-lysine.</text>
        <dbReference type="EC" id="2.3.2.26"/>
    </reaction>
</comment>
<keyword evidence="9" id="KW-1185">Reference proteome</keyword>
<name>A0A225AWJ8_TALAT</name>
<dbReference type="FunFam" id="3.30.2410.10:FF:000017">
    <property type="entry name" value="E3 ubiquitin-protein ligase UPL7"/>
    <property type="match status" value="1"/>
</dbReference>
<keyword evidence="5 6" id="KW-0833">Ubl conjugation pathway</keyword>
<evidence type="ECO:0000313" key="8">
    <source>
        <dbReference type="EMBL" id="OKL59336.1"/>
    </source>
</evidence>
<evidence type="ECO:0000256" key="5">
    <source>
        <dbReference type="ARBA" id="ARBA00022786"/>
    </source>
</evidence>
<dbReference type="Gene3D" id="3.30.2410.10">
    <property type="entry name" value="Hect, E3 ligase catalytic domain"/>
    <property type="match status" value="1"/>
</dbReference>
<dbReference type="GeneID" id="31005148"/>
<dbReference type="RefSeq" id="XP_020119457.1">
    <property type="nucleotide sequence ID" value="XM_020267709.1"/>
</dbReference>
<evidence type="ECO:0000256" key="1">
    <source>
        <dbReference type="ARBA" id="ARBA00000885"/>
    </source>
</evidence>
<dbReference type="FunFam" id="3.30.2160.10:FF:000015">
    <property type="entry name" value="IQ and HECT domain protein"/>
    <property type="match status" value="1"/>
</dbReference>
<reference evidence="8 9" key="1">
    <citation type="submission" date="2015-06" db="EMBL/GenBank/DDBJ databases">
        <title>Talaromyces atroroseus IBT 11181 draft genome.</title>
        <authorList>
            <person name="Rasmussen K.B."/>
            <person name="Rasmussen S."/>
            <person name="Petersen B."/>
            <person name="Sicheritz-Ponten T."/>
            <person name="Mortensen U.H."/>
            <person name="Thrane U."/>
        </authorList>
    </citation>
    <scope>NUCLEOTIDE SEQUENCE [LARGE SCALE GENOMIC DNA]</scope>
    <source>
        <strain evidence="8 9">IBT 11181</strain>
    </source>
</reference>
<dbReference type="PANTHER" id="PTHR45700:SF2">
    <property type="entry name" value="UBIQUITIN-PROTEIN LIGASE E3C"/>
    <property type="match status" value="1"/>
</dbReference>
<evidence type="ECO:0000256" key="4">
    <source>
        <dbReference type="ARBA" id="ARBA00022679"/>
    </source>
</evidence>
<dbReference type="CDD" id="cd00078">
    <property type="entry name" value="HECTc"/>
    <property type="match status" value="1"/>
</dbReference>
<evidence type="ECO:0000256" key="3">
    <source>
        <dbReference type="ARBA" id="ARBA00012485"/>
    </source>
</evidence>
<dbReference type="Pfam" id="PF00632">
    <property type="entry name" value="HECT"/>
    <property type="match status" value="1"/>
</dbReference>
<dbReference type="InterPro" id="IPR044611">
    <property type="entry name" value="E3A/B/C-like"/>
</dbReference>
<protein>
    <recommendedName>
        <fullName evidence="3">HECT-type E3 ubiquitin transferase</fullName>
        <ecNumber evidence="3">2.3.2.26</ecNumber>
    </recommendedName>
</protein>
<dbReference type="AlphaFoldDB" id="A0A225AWJ8"/>
<feature type="domain" description="HECT" evidence="7">
    <location>
        <begin position="873"/>
        <end position="1249"/>
    </location>
</feature>
<evidence type="ECO:0000313" key="9">
    <source>
        <dbReference type="Proteomes" id="UP000214365"/>
    </source>
</evidence>
<dbReference type="Proteomes" id="UP000214365">
    <property type="component" value="Unassembled WGS sequence"/>
</dbReference>
<dbReference type="Gene3D" id="3.30.2160.10">
    <property type="entry name" value="Hect, E3 ligase catalytic domain"/>
    <property type="match status" value="1"/>
</dbReference>
<dbReference type="EC" id="2.3.2.26" evidence="3"/>
<dbReference type="GO" id="GO:0061630">
    <property type="term" value="F:ubiquitin protein ligase activity"/>
    <property type="evidence" value="ECO:0007669"/>
    <property type="project" value="UniProtKB-EC"/>
</dbReference>
<accession>A0A225AWJ8</accession>
<organism evidence="8 9">
    <name type="scientific">Talaromyces atroroseus</name>
    <dbReference type="NCBI Taxonomy" id="1441469"/>
    <lineage>
        <taxon>Eukaryota</taxon>
        <taxon>Fungi</taxon>
        <taxon>Dikarya</taxon>
        <taxon>Ascomycota</taxon>
        <taxon>Pezizomycotina</taxon>
        <taxon>Eurotiomycetes</taxon>
        <taxon>Eurotiomycetidae</taxon>
        <taxon>Eurotiales</taxon>
        <taxon>Trichocomaceae</taxon>
        <taxon>Talaromyces</taxon>
        <taxon>Talaromyces sect. Trachyspermi</taxon>
    </lineage>
</organism>
<dbReference type="GO" id="GO:0000209">
    <property type="term" value="P:protein polyubiquitination"/>
    <property type="evidence" value="ECO:0007669"/>
    <property type="project" value="InterPro"/>
</dbReference>
<keyword evidence="4" id="KW-0808">Transferase</keyword>
<comment type="pathway">
    <text evidence="2">Protein modification; protein ubiquitination.</text>
</comment>